<organism evidence="4 5">
    <name type="scientific">Herpetosiphon geysericola</name>
    <dbReference type="NCBI Taxonomy" id="70996"/>
    <lineage>
        <taxon>Bacteria</taxon>
        <taxon>Bacillati</taxon>
        <taxon>Chloroflexota</taxon>
        <taxon>Chloroflexia</taxon>
        <taxon>Herpetosiphonales</taxon>
        <taxon>Herpetosiphonaceae</taxon>
        <taxon>Herpetosiphon</taxon>
    </lineage>
</organism>
<dbReference type="OrthoDB" id="5643411at2"/>
<protein>
    <submittedName>
        <fullName evidence="4">Uncharacterized protein</fullName>
    </submittedName>
</protein>
<dbReference type="Gene3D" id="3.30.460.10">
    <property type="entry name" value="Beta Polymerase, domain 2"/>
    <property type="match status" value="1"/>
</dbReference>
<dbReference type="AlphaFoldDB" id="A0A0P6XPQ3"/>
<sequence>MQPNRINHPELEAVLASLVEQLQNILGNQLLAVYLSGSIALSDWDDASDVDFMVVLKDELDSTQLPALQALHAAIYGLPSPWAQHLEGSYISQALVRRADPNKTSLWYLDNGSSQLILSTHDNELVMRWTVRECGIALVGPPATNLIDPIDPAELRQEIRNTMHDWAGEMQAGMYQITNQWAQAFTVISYCRMLQSLATGRIHSKRAGVEWALAKLAPKWHPLIEEAWANRPNPSLKYRTAADPGLVAETLDFVRACLARAPR</sequence>
<dbReference type="CDD" id="cd05403">
    <property type="entry name" value="NT_KNTase_like"/>
    <property type="match status" value="1"/>
</dbReference>
<dbReference type="EMBL" id="LGKP01000022">
    <property type="protein sequence ID" value="KPL85841.1"/>
    <property type="molecule type" value="Genomic_DNA"/>
</dbReference>
<dbReference type="Pfam" id="PF13427">
    <property type="entry name" value="AadA_C"/>
    <property type="match status" value="1"/>
</dbReference>
<comment type="caution">
    <text evidence="4">The sequence shown here is derived from an EMBL/GenBank/DDBJ whole genome shotgun (WGS) entry which is preliminary data.</text>
</comment>
<name>A0A0P6XPQ3_9CHLR</name>
<evidence type="ECO:0000259" key="2">
    <source>
        <dbReference type="Pfam" id="PF01909"/>
    </source>
</evidence>
<reference evidence="4 5" key="1">
    <citation type="submission" date="2015-07" db="EMBL/GenBank/DDBJ databases">
        <title>Whole genome sequence of Herpetosiphon geysericola DSM 7119.</title>
        <authorList>
            <person name="Hemp J."/>
            <person name="Ward L.M."/>
            <person name="Pace L.A."/>
            <person name="Fischer W.W."/>
        </authorList>
    </citation>
    <scope>NUCLEOTIDE SEQUENCE [LARGE SCALE GENOMIC DNA]</scope>
    <source>
        <strain evidence="4 5">DSM 7119</strain>
    </source>
</reference>
<keyword evidence="1" id="KW-0808">Transferase</keyword>
<dbReference type="Pfam" id="PF01909">
    <property type="entry name" value="NTP_transf_2"/>
    <property type="match status" value="1"/>
</dbReference>
<evidence type="ECO:0000313" key="5">
    <source>
        <dbReference type="Proteomes" id="UP000050277"/>
    </source>
</evidence>
<accession>A0A0P6XPQ3</accession>
<dbReference type="SUPFAM" id="SSF81301">
    <property type="entry name" value="Nucleotidyltransferase"/>
    <property type="match status" value="1"/>
</dbReference>
<dbReference type="RefSeq" id="WP_054534892.1">
    <property type="nucleotide sequence ID" value="NZ_LGKP01000022.1"/>
</dbReference>
<gene>
    <name evidence="4" type="ORF">SE18_12995</name>
</gene>
<evidence type="ECO:0000259" key="3">
    <source>
        <dbReference type="Pfam" id="PF13427"/>
    </source>
</evidence>
<evidence type="ECO:0000256" key="1">
    <source>
        <dbReference type="ARBA" id="ARBA00022679"/>
    </source>
</evidence>
<dbReference type="InterPro" id="IPR025184">
    <property type="entry name" value="AadA_C"/>
</dbReference>
<dbReference type="GO" id="GO:0016779">
    <property type="term" value="F:nucleotidyltransferase activity"/>
    <property type="evidence" value="ECO:0007669"/>
    <property type="project" value="InterPro"/>
</dbReference>
<keyword evidence="5" id="KW-1185">Reference proteome</keyword>
<dbReference type="InterPro" id="IPR002934">
    <property type="entry name" value="Polymerase_NTP_transf_dom"/>
</dbReference>
<dbReference type="STRING" id="70996.SE18_12995"/>
<dbReference type="InterPro" id="IPR043519">
    <property type="entry name" value="NT_sf"/>
</dbReference>
<evidence type="ECO:0000313" key="4">
    <source>
        <dbReference type="EMBL" id="KPL85841.1"/>
    </source>
</evidence>
<feature type="domain" description="Polymerase nucleotidyl transferase" evidence="2">
    <location>
        <begin position="30"/>
        <end position="61"/>
    </location>
</feature>
<feature type="domain" description="Adenylyltransferase AadA C-terminal" evidence="3">
    <location>
        <begin position="145"/>
        <end position="233"/>
    </location>
</feature>
<dbReference type="Proteomes" id="UP000050277">
    <property type="component" value="Unassembled WGS sequence"/>
</dbReference>
<proteinExistence type="predicted"/>